<evidence type="ECO:0000259" key="4">
    <source>
        <dbReference type="Pfam" id="PF01258"/>
    </source>
</evidence>
<dbReference type="KEGG" id="prae:MN210_03300"/>
<sequence>MDNVDIAQRQQDIMLAHQLAKAKAQIQPLTAHNQTSDGDYECIDCGELVELPRVKLGLTLRCIGCQKVYEKKG</sequence>
<keyword evidence="1" id="KW-0479">Metal-binding</keyword>
<proteinExistence type="predicted"/>
<evidence type="ECO:0000256" key="2">
    <source>
        <dbReference type="ARBA" id="ARBA00022771"/>
    </source>
</evidence>
<keyword evidence="6" id="KW-1185">Reference proteome</keyword>
<evidence type="ECO:0000313" key="6">
    <source>
        <dbReference type="Proteomes" id="UP000829560"/>
    </source>
</evidence>
<evidence type="ECO:0000313" key="5">
    <source>
        <dbReference type="EMBL" id="UNK05825.2"/>
    </source>
</evidence>
<dbReference type="GO" id="GO:0008270">
    <property type="term" value="F:zinc ion binding"/>
    <property type="evidence" value="ECO:0007669"/>
    <property type="project" value="UniProtKB-KW"/>
</dbReference>
<organism evidence="5 6">
    <name type="scientific">Psychrobacter raelei</name>
    <dbReference type="NCBI Taxonomy" id="2565531"/>
    <lineage>
        <taxon>Bacteria</taxon>
        <taxon>Pseudomonadati</taxon>
        <taxon>Pseudomonadota</taxon>
        <taxon>Gammaproteobacteria</taxon>
        <taxon>Moraxellales</taxon>
        <taxon>Moraxellaceae</taxon>
        <taxon>Psychrobacter</taxon>
    </lineage>
</organism>
<dbReference type="RefSeq" id="WP_338412502.1">
    <property type="nucleotide sequence ID" value="NZ_CP093310.2"/>
</dbReference>
<dbReference type="Pfam" id="PF01258">
    <property type="entry name" value="zf-dskA_traR"/>
    <property type="match status" value="1"/>
</dbReference>
<keyword evidence="2" id="KW-0863">Zinc-finger</keyword>
<feature type="domain" description="Zinc finger DksA/TraR C4-type" evidence="4">
    <location>
        <begin position="42"/>
        <end position="71"/>
    </location>
</feature>
<keyword evidence="3" id="KW-0862">Zinc</keyword>
<dbReference type="AlphaFoldDB" id="A0AAT9PF26"/>
<evidence type="ECO:0000256" key="3">
    <source>
        <dbReference type="ARBA" id="ARBA00022833"/>
    </source>
</evidence>
<gene>
    <name evidence="5" type="ORF">MN210_03300</name>
</gene>
<dbReference type="Proteomes" id="UP000829560">
    <property type="component" value="Chromosome"/>
</dbReference>
<accession>A0AAT9PF26</accession>
<dbReference type="InterPro" id="IPR000962">
    <property type="entry name" value="Znf_DskA_TraR"/>
</dbReference>
<dbReference type="EMBL" id="CP093310">
    <property type="protein sequence ID" value="UNK05825.2"/>
    <property type="molecule type" value="Genomic_DNA"/>
</dbReference>
<name>A0AAT9PF26_9GAMM</name>
<evidence type="ECO:0000256" key="1">
    <source>
        <dbReference type="ARBA" id="ARBA00022723"/>
    </source>
</evidence>
<protein>
    <submittedName>
        <fullName evidence="5">TraR/DksA C4-type zinc finger protein</fullName>
    </submittedName>
</protein>
<reference evidence="5" key="1">
    <citation type="submission" date="2024-03" db="EMBL/GenBank/DDBJ databases">
        <title>Psychrobacter raelis sp. nov. isolated from a dog with peritonitis.</title>
        <authorList>
            <person name="Schiavone A."/>
            <person name="Manzulli V."/>
            <person name="Camarda A."/>
            <person name="Cafiero M.A."/>
            <person name="Vasco I."/>
            <person name="Marino L."/>
            <person name="Pennuzzi G."/>
            <person name="Serrecchia L."/>
            <person name="Galante D."/>
            <person name="Pugliese N."/>
        </authorList>
    </citation>
    <scope>NUCLEOTIDE SEQUENCE</scope>
    <source>
        <strain evidence="5">PraFG1</strain>
    </source>
</reference>